<keyword evidence="2" id="KW-1185">Reference proteome</keyword>
<proteinExistence type="predicted"/>
<evidence type="ECO:0000313" key="2">
    <source>
        <dbReference type="Proteomes" id="UP000299102"/>
    </source>
</evidence>
<sequence length="104" mass="11562">MDGLVRIETGTVSGIETENWTRSEIEKKSRIRVESGNASGAENGTGVETQCGDGVEINRVTGMFYVFDLLGFVPDFNHGFVLLNRTTMPILKIHLLIERYSNIV</sequence>
<evidence type="ECO:0000313" key="1">
    <source>
        <dbReference type="EMBL" id="GBP91029.1"/>
    </source>
</evidence>
<dbReference type="Proteomes" id="UP000299102">
    <property type="component" value="Unassembled WGS sequence"/>
</dbReference>
<gene>
    <name evidence="1" type="ORF">EVAR_62173_1</name>
</gene>
<accession>A0A4C1ZVH9</accession>
<name>A0A4C1ZVH9_EUMVA</name>
<dbReference type="AlphaFoldDB" id="A0A4C1ZVH9"/>
<dbReference type="EMBL" id="BGZK01002135">
    <property type="protein sequence ID" value="GBP91029.1"/>
    <property type="molecule type" value="Genomic_DNA"/>
</dbReference>
<reference evidence="1 2" key="1">
    <citation type="journal article" date="2019" name="Commun. Biol.">
        <title>The bagworm genome reveals a unique fibroin gene that provides high tensile strength.</title>
        <authorList>
            <person name="Kono N."/>
            <person name="Nakamura H."/>
            <person name="Ohtoshi R."/>
            <person name="Tomita M."/>
            <person name="Numata K."/>
            <person name="Arakawa K."/>
        </authorList>
    </citation>
    <scope>NUCLEOTIDE SEQUENCE [LARGE SCALE GENOMIC DNA]</scope>
</reference>
<protein>
    <submittedName>
        <fullName evidence="1">Uncharacterized protein</fullName>
    </submittedName>
</protein>
<organism evidence="1 2">
    <name type="scientific">Eumeta variegata</name>
    <name type="common">Bagworm moth</name>
    <name type="synonym">Eumeta japonica</name>
    <dbReference type="NCBI Taxonomy" id="151549"/>
    <lineage>
        <taxon>Eukaryota</taxon>
        <taxon>Metazoa</taxon>
        <taxon>Ecdysozoa</taxon>
        <taxon>Arthropoda</taxon>
        <taxon>Hexapoda</taxon>
        <taxon>Insecta</taxon>
        <taxon>Pterygota</taxon>
        <taxon>Neoptera</taxon>
        <taxon>Endopterygota</taxon>
        <taxon>Lepidoptera</taxon>
        <taxon>Glossata</taxon>
        <taxon>Ditrysia</taxon>
        <taxon>Tineoidea</taxon>
        <taxon>Psychidae</taxon>
        <taxon>Oiketicinae</taxon>
        <taxon>Eumeta</taxon>
    </lineage>
</organism>
<comment type="caution">
    <text evidence="1">The sequence shown here is derived from an EMBL/GenBank/DDBJ whole genome shotgun (WGS) entry which is preliminary data.</text>
</comment>